<reference evidence="2 3" key="1">
    <citation type="submission" date="2013-08" db="EMBL/GenBank/DDBJ databases">
        <title>The genome sequence of Skermanella stibiiresistens.</title>
        <authorList>
            <person name="Zhu W."/>
            <person name="Wang G."/>
        </authorList>
    </citation>
    <scope>NUCLEOTIDE SEQUENCE [LARGE SCALE GENOMIC DNA]</scope>
    <source>
        <strain evidence="2 3">SB22</strain>
    </source>
</reference>
<accession>W9GSK4</accession>
<keyword evidence="3" id="KW-1185">Reference proteome</keyword>
<dbReference type="PROSITE" id="PS50943">
    <property type="entry name" value="HTH_CROC1"/>
    <property type="match status" value="1"/>
</dbReference>
<name>W9GSK4_9PROT</name>
<sequence length="180" mass="19169">MVCGIWIIWINSHGSIGGGGCPIRHGDWRAVFEIDGTALVITVLKVGNRERGPPINALPIRPIAKTADSVTPSRADFEILAELESDAQDLADADAVKTRLATGETDTFPFVVAERLLDGEHPVTVSREHRAFTVRGLAEAAGVSPSYLSEIEPGKKPGSFDAMAHLAAALRVPLALLVRA</sequence>
<proteinExistence type="predicted"/>
<dbReference type="Gene3D" id="1.10.260.40">
    <property type="entry name" value="lambda repressor-like DNA-binding domains"/>
    <property type="match status" value="1"/>
</dbReference>
<dbReference type="STRING" id="1385369.N825_25750"/>
<dbReference type="CDD" id="cd00093">
    <property type="entry name" value="HTH_XRE"/>
    <property type="match status" value="1"/>
</dbReference>
<protein>
    <recommendedName>
        <fullName evidence="1">HTH cro/C1-type domain-containing protein</fullName>
    </recommendedName>
</protein>
<dbReference type="InterPro" id="IPR010982">
    <property type="entry name" value="Lambda_DNA-bd_dom_sf"/>
</dbReference>
<dbReference type="Pfam" id="PF13560">
    <property type="entry name" value="HTH_31"/>
    <property type="match status" value="1"/>
</dbReference>
<dbReference type="Proteomes" id="UP000019486">
    <property type="component" value="Unassembled WGS sequence"/>
</dbReference>
<comment type="caution">
    <text evidence="2">The sequence shown here is derived from an EMBL/GenBank/DDBJ whole genome shotgun (WGS) entry which is preliminary data.</text>
</comment>
<evidence type="ECO:0000313" key="2">
    <source>
        <dbReference type="EMBL" id="EWY36729.1"/>
    </source>
</evidence>
<dbReference type="AlphaFoldDB" id="W9GSK4"/>
<evidence type="ECO:0000313" key="3">
    <source>
        <dbReference type="Proteomes" id="UP000019486"/>
    </source>
</evidence>
<evidence type="ECO:0000259" key="1">
    <source>
        <dbReference type="PROSITE" id="PS50943"/>
    </source>
</evidence>
<organism evidence="2 3">
    <name type="scientific">Skermanella stibiiresistens SB22</name>
    <dbReference type="NCBI Taxonomy" id="1385369"/>
    <lineage>
        <taxon>Bacteria</taxon>
        <taxon>Pseudomonadati</taxon>
        <taxon>Pseudomonadota</taxon>
        <taxon>Alphaproteobacteria</taxon>
        <taxon>Rhodospirillales</taxon>
        <taxon>Azospirillaceae</taxon>
        <taxon>Skermanella</taxon>
    </lineage>
</organism>
<dbReference type="SUPFAM" id="SSF47413">
    <property type="entry name" value="lambda repressor-like DNA-binding domains"/>
    <property type="match status" value="1"/>
</dbReference>
<feature type="domain" description="HTH cro/C1-type" evidence="1">
    <location>
        <begin position="127"/>
        <end position="177"/>
    </location>
</feature>
<dbReference type="SMART" id="SM00530">
    <property type="entry name" value="HTH_XRE"/>
    <property type="match status" value="1"/>
</dbReference>
<dbReference type="GO" id="GO:0003677">
    <property type="term" value="F:DNA binding"/>
    <property type="evidence" value="ECO:0007669"/>
    <property type="project" value="InterPro"/>
</dbReference>
<dbReference type="InterPro" id="IPR001387">
    <property type="entry name" value="Cro/C1-type_HTH"/>
</dbReference>
<dbReference type="EMBL" id="AVFL01000037">
    <property type="protein sequence ID" value="EWY36729.1"/>
    <property type="molecule type" value="Genomic_DNA"/>
</dbReference>
<gene>
    <name evidence="2" type="ORF">N825_25750</name>
</gene>